<keyword evidence="10" id="KW-1185">Reference proteome</keyword>
<dbReference type="PANTHER" id="PTHR30071:SF1">
    <property type="entry name" value="CYTOCHROME B_B6 PROTEIN-RELATED"/>
    <property type="match status" value="1"/>
</dbReference>
<feature type="transmembrane region" description="Helical" evidence="7">
    <location>
        <begin position="173"/>
        <end position="194"/>
    </location>
</feature>
<evidence type="ECO:0000256" key="2">
    <source>
        <dbReference type="ARBA" id="ARBA00022692"/>
    </source>
</evidence>
<keyword evidence="3" id="KW-0201">Cytochrome c-type biogenesis</keyword>
<name>A0A852ZLR0_9ACTN</name>
<feature type="transmembrane region" description="Helical" evidence="7">
    <location>
        <begin position="115"/>
        <end position="137"/>
    </location>
</feature>
<protein>
    <submittedName>
        <fullName evidence="9">Cytochrome c-type biogenesis protein CcsB</fullName>
    </submittedName>
</protein>
<evidence type="ECO:0000256" key="7">
    <source>
        <dbReference type="SAM" id="Phobius"/>
    </source>
</evidence>
<accession>A0A852ZLR0</accession>
<sequence length="362" mass="39383">MANETLAQLSNLFMYSAIAVYMLAFFAYCAEWAFGSRGRVAVHSARTTAPAPERELVGAGVGARPGAPARPGPAERLTGRGRDGARPTGPRDGDLVADQGDVAGGDPQADRYGRIAVSLTLLGFVLHAAAVLSRGLSVRRAPWGNMYEFSTAVALMLVVAYLVMLFRFRQRWLGLFVMVPLIATLGVAVTVLYTESDQLVPALDSYWIWIHVASATASFAAFHIGAIASVLYLFKDARERRAAAGAPLGRGGRLLDRLPSAATLDRTAYRVNAVIFPLWTFAIVVGAVWAESAWGRYWGWDPKETWSFITWVAYAAYLHARATAGWKGRRAAVISLVGFACFVFNYYLVNIFFEGLHSYGGV</sequence>
<feature type="transmembrane region" description="Helical" evidence="7">
    <location>
        <begin position="206"/>
        <end position="234"/>
    </location>
</feature>
<evidence type="ECO:0000256" key="4">
    <source>
        <dbReference type="ARBA" id="ARBA00022989"/>
    </source>
</evidence>
<evidence type="ECO:0000256" key="5">
    <source>
        <dbReference type="ARBA" id="ARBA00023136"/>
    </source>
</evidence>
<feature type="transmembrane region" description="Helical" evidence="7">
    <location>
        <begin position="306"/>
        <end position="324"/>
    </location>
</feature>
<organism evidence="9 10">
    <name type="scientific">Allostreptomyces psammosilenae</name>
    <dbReference type="NCBI Taxonomy" id="1892865"/>
    <lineage>
        <taxon>Bacteria</taxon>
        <taxon>Bacillati</taxon>
        <taxon>Actinomycetota</taxon>
        <taxon>Actinomycetes</taxon>
        <taxon>Kitasatosporales</taxon>
        <taxon>Streptomycetaceae</taxon>
        <taxon>Allostreptomyces</taxon>
    </lineage>
</organism>
<feature type="domain" description="Cytochrome c assembly protein" evidence="8">
    <location>
        <begin position="143"/>
        <end position="357"/>
    </location>
</feature>
<comment type="caution">
    <text evidence="9">The sequence shown here is derived from an EMBL/GenBank/DDBJ whole genome shotgun (WGS) entry which is preliminary data.</text>
</comment>
<dbReference type="SUPFAM" id="SSF82866">
    <property type="entry name" value="Multidrug efflux transporter AcrB transmembrane domain"/>
    <property type="match status" value="1"/>
</dbReference>
<comment type="subcellular location">
    <subcellularLocation>
        <location evidence="1">Membrane</location>
        <topology evidence="1">Multi-pass membrane protein</topology>
    </subcellularLocation>
</comment>
<dbReference type="EMBL" id="JACBZD010000001">
    <property type="protein sequence ID" value="NYI03336.1"/>
    <property type="molecule type" value="Genomic_DNA"/>
</dbReference>
<feature type="compositionally biased region" description="Basic and acidic residues" evidence="6">
    <location>
        <begin position="77"/>
        <end position="94"/>
    </location>
</feature>
<evidence type="ECO:0000256" key="1">
    <source>
        <dbReference type="ARBA" id="ARBA00004141"/>
    </source>
</evidence>
<keyword evidence="2 7" id="KW-0812">Transmembrane</keyword>
<proteinExistence type="predicted"/>
<feature type="compositionally biased region" description="Low complexity" evidence="6">
    <location>
        <begin position="62"/>
        <end position="74"/>
    </location>
</feature>
<feature type="transmembrane region" description="Helical" evidence="7">
    <location>
        <begin position="274"/>
        <end position="294"/>
    </location>
</feature>
<dbReference type="AlphaFoldDB" id="A0A852ZLR0"/>
<evidence type="ECO:0000313" key="10">
    <source>
        <dbReference type="Proteomes" id="UP000567795"/>
    </source>
</evidence>
<keyword evidence="4 7" id="KW-1133">Transmembrane helix</keyword>
<dbReference type="GO" id="GO:0005886">
    <property type="term" value="C:plasma membrane"/>
    <property type="evidence" value="ECO:0007669"/>
    <property type="project" value="TreeGrafter"/>
</dbReference>
<feature type="transmembrane region" description="Helical" evidence="7">
    <location>
        <begin position="149"/>
        <end position="166"/>
    </location>
</feature>
<evidence type="ECO:0000259" key="8">
    <source>
        <dbReference type="Pfam" id="PF01578"/>
    </source>
</evidence>
<feature type="transmembrane region" description="Helical" evidence="7">
    <location>
        <begin position="12"/>
        <end position="34"/>
    </location>
</feature>
<reference evidence="9 10" key="1">
    <citation type="submission" date="2020-07" db="EMBL/GenBank/DDBJ databases">
        <title>Sequencing the genomes of 1000 actinobacteria strains.</title>
        <authorList>
            <person name="Klenk H.-P."/>
        </authorList>
    </citation>
    <scope>NUCLEOTIDE SEQUENCE [LARGE SCALE GENOMIC DNA]</scope>
    <source>
        <strain evidence="9 10">DSM 42178</strain>
    </source>
</reference>
<keyword evidence="5 7" id="KW-0472">Membrane</keyword>
<dbReference type="GO" id="GO:0020037">
    <property type="term" value="F:heme binding"/>
    <property type="evidence" value="ECO:0007669"/>
    <property type="project" value="InterPro"/>
</dbReference>
<dbReference type="NCBIfam" id="TIGR03144">
    <property type="entry name" value="cytochr_II_ccsB"/>
    <property type="match status" value="1"/>
</dbReference>
<dbReference type="InterPro" id="IPR017562">
    <property type="entry name" value="Cyt_c_biogenesis_CcsA"/>
</dbReference>
<dbReference type="GO" id="GO:0017004">
    <property type="term" value="P:cytochrome complex assembly"/>
    <property type="evidence" value="ECO:0007669"/>
    <property type="project" value="UniProtKB-KW"/>
</dbReference>
<gene>
    <name evidence="9" type="ORF">FHU37_000279</name>
</gene>
<evidence type="ECO:0000256" key="6">
    <source>
        <dbReference type="SAM" id="MobiDB-lite"/>
    </source>
</evidence>
<feature type="transmembrane region" description="Helical" evidence="7">
    <location>
        <begin position="331"/>
        <end position="353"/>
    </location>
</feature>
<evidence type="ECO:0000313" key="9">
    <source>
        <dbReference type="EMBL" id="NYI03336.1"/>
    </source>
</evidence>
<dbReference type="Pfam" id="PF01578">
    <property type="entry name" value="Cytochrom_C_asm"/>
    <property type="match status" value="1"/>
</dbReference>
<dbReference type="InterPro" id="IPR002541">
    <property type="entry name" value="Cyt_c_assembly"/>
</dbReference>
<evidence type="ECO:0000256" key="3">
    <source>
        <dbReference type="ARBA" id="ARBA00022748"/>
    </source>
</evidence>
<dbReference type="PANTHER" id="PTHR30071">
    <property type="entry name" value="HEME EXPORTER PROTEIN C"/>
    <property type="match status" value="1"/>
</dbReference>
<dbReference type="InterPro" id="IPR045062">
    <property type="entry name" value="Cyt_c_biogenesis_CcsA/CcmC"/>
</dbReference>
<feature type="region of interest" description="Disordered" evidence="6">
    <location>
        <begin position="53"/>
        <end position="100"/>
    </location>
</feature>
<dbReference type="Proteomes" id="UP000567795">
    <property type="component" value="Unassembled WGS sequence"/>
</dbReference>